<dbReference type="Gene3D" id="3.10.450.580">
    <property type="entry name" value="Mediator complex, subunit Med6"/>
    <property type="match status" value="1"/>
</dbReference>
<dbReference type="GO" id="GO:0003712">
    <property type="term" value="F:transcription coregulator activity"/>
    <property type="evidence" value="ECO:0007669"/>
    <property type="project" value="InterPro"/>
</dbReference>
<gene>
    <name evidence="8" type="primary">MED6</name>
    <name evidence="10" type="ORF">AMORRO_LOCUS6963</name>
</gene>
<name>A0A9N9BZJ3_9GLOM</name>
<evidence type="ECO:0000313" key="10">
    <source>
        <dbReference type="EMBL" id="CAG8582288.1"/>
    </source>
</evidence>
<organism evidence="10 11">
    <name type="scientific">Acaulospora morrowiae</name>
    <dbReference type="NCBI Taxonomy" id="94023"/>
    <lineage>
        <taxon>Eukaryota</taxon>
        <taxon>Fungi</taxon>
        <taxon>Fungi incertae sedis</taxon>
        <taxon>Mucoromycota</taxon>
        <taxon>Glomeromycotina</taxon>
        <taxon>Glomeromycetes</taxon>
        <taxon>Diversisporales</taxon>
        <taxon>Acaulosporaceae</taxon>
        <taxon>Acaulospora</taxon>
    </lineage>
</organism>
<comment type="caution">
    <text evidence="10">The sequence shown here is derived from an EMBL/GenBank/DDBJ whole genome shotgun (WGS) entry which is preliminary data.</text>
</comment>
<dbReference type="OrthoDB" id="344220at2759"/>
<evidence type="ECO:0000256" key="2">
    <source>
        <dbReference type="ARBA" id="ARBA00007526"/>
    </source>
</evidence>
<comment type="subunit">
    <text evidence="8">Component of the Mediator complex.</text>
</comment>
<feature type="compositionally biased region" description="Basic and acidic residues" evidence="9">
    <location>
        <begin position="258"/>
        <end position="267"/>
    </location>
</feature>
<dbReference type="InterPro" id="IPR038566">
    <property type="entry name" value="Mediator_Med6_sf"/>
</dbReference>
<evidence type="ECO:0000256" key="4">
    <source>
        <dbReference type="ARBA" id="ARBA00023015"/>
    </source>
</evidence>
<accession>A0A9N9BZJ3</accession>
<sequence>MEVGLDTTDPRQIVFRDSCWLLRNGLLKNETVLDYFSLSPFYDKRCNNELLKMTCRFLDESVERTMRRMKGIEYVVINSLPPDLFIIRKQNRVAYNEAHALEEYYILRGNVYHAPNLESILTNRLVNTLHYLHDAFNQHYHNIFWNPSTGYTSNYPTRSVEHKVDCLPDDAFNRIFNAANFKYYQQEYLAINAPPEVPPVRNNNHSSTKLGSVENPFLVREDSLVEKFSQKMFINEKGNTAVKPKEKREKKQRKKRRSREEKDHAAARVKDQAEITLHYFDKDIEIDFVDSNIFFVIIGKGSM</sequence>
<dbReference type="Pfam" id="PF04934">
    <property type="entry name" value="Med6"/>
    <property type="match status" value="1"/>
</dbReference>
<dbReference type="InterPro" id="IPR007018">
    <property type="entry name" value="Mediator_Med6"/>
</dbReference>
<dbReference type="GO" id="GO:0006357">
    <property type="term" value="P:regulation of transcription by RNA polymerase II"/>
    <property type="evidence" value="ECO:0007669"/>
    <property type="project" value="InterPro"/>
</dbReference>
<dbReference type="EMBL" id="CAJVPV010004967">
    <property type="protein sequence ID" value="CAG8582288.1"/>
    <property type="molecule type" value="Genomic_DNA"/>
</dbReference>
<keyword evidence="11" id="KW-1185">Reference proteome</keyword>
<comment type="similarity">
    <text evidence="2 8">Belongs to the Mediator complex subunit 6 family.</text>
</comment>
<proteinExistence type="inferred from homology"/>
<evidence type="ECO:0000256" key="3">
    <source>
        <dbReference type="ARBA" id="ARBA00020634"/>
    </source>
</evidence>
<comment type="subcellular location">
    <subcellularLocation>
        <location evidence="1 8">Nucleus</location>
    </subcellularLocation>
</comment>
<evidence type="ECO:0000256" key="9">
    <source>
        <dbReference type="SAM" id="MobiDB-lite"/>
    </source>
</evidence>
<evidence type="ECO:0000256" key="5">
    <source>
        <dbReference type="ARBA" id="ARBA00023163"/>
    </source>
</evidence>
<evidence type="ECO:0000256" key="6">
    <source>
        <dbReference type="ARBA" id="ARBA00023242"/>
    </source>
</evidence>
<dbReference type="AlphaFoldDB" id="A0A9N9BZJ3"/>
<protein>
    <recommendedName>
        <fullName evidence="3 8">Mediator of RNA polymerase II transcription subunit 6</fullName>
    </recommendedName>
    <alternativeName>
        <fullName evidence="7 8">Mediator complex subunit 6</fullName>
    </alternativeName>
</protein>
<dbReference type="Proteomes" id="UP000789342">
    <property type="component" value="Unassembled WGS sequence"/>
</dbReference>
<dbReference type="GO" id="GO:0016592">
    <property type="term" value="C:mediator complex"/>
    <property type="evidence" value="ECO:0007669"/>
    <property type="project" value="InterPro"/>
</dbReference>
<feature type="region of interest" description="Disordered" evidence="9">
    <location>
        <begin position="239"/>
        <end position="267"/>
    </location>
</feature>
<keyword evidence="8" id="KW-0010">Activator</keyword>
<dbReference type="PANTHER" id="PTHR13104">
    <property type="entry name" value="MED-6-RELATED"/>
    <property type="match status" value="1"/>
</dbReference>
<evidence type="ECO:0000313" key="11">
    <source>
        <dbReference type="Proteomes" id="UP000789342"/>
    </source>
</evidence>
<reference evidence="10" key="1">
    <citation type="submission" date="2021-06" db="EMBL/GenBank/DDBJ databases">
        <authorList>
            <person name="Kallberg Y."/>
            <person name="Tangrot J."/>
            <person name="Rosling A."/>
        </authorList>
    </citation>
    <scope>NUCLEOTIDE SEQUENCE</scope>
    <source>
        <strain evidence="10">CL551</strain>
    </source>
</reference>
<keyword evidence="6 8" id="KW-0539">Nucleus</keyword>
<evidence type="ECO:0000256" key="1">
    <source>
        <dbReference type="ARBA" id="ARBA00004123"/>
    </source>
</evidence>
<evidence type="ECO:0000256" key="8">
    <source>
        <dbReference type="RuleBase" id="RU364143"/>
    </source>
</evidence>
<keyword evidence="4 8" id="KW-0805">Transcription regulation</keyword>
<keyword evidence="5 8" id="KW-0804">Transcription</keyword>
<comment type="function">
    <text evidence="8">Component of the Mediator complex, a coactivator involved in the regulated transcription of nearly all RNA polymerase II-dependent genes. Mediator functions as a bridge to convey information from gene-specific regulatory proteins to the basal RNA polymerase II transcription machinery. Mediator is recruited to promoters by direct interactions with regulatory proteins and serves as a scaffold for the assembly of a functional preinitiation complex with RNA polymerase II and the general transcription factors.</text>
</comment>
<evidence type="ECO:0000256" key="7">
    <source>
        <dbReference type="ARBA" id="ARBA00031259"/>
    </source>
</evidence>